<protein>
    <submittedName>
        <fullName evidence="2">Uncharacterized protein</fullName>
    </submittedName>
</protein>
<evidence type="ECO:0000313" key="2">
    <source>
        <dbReference type="EMBL" id="JAE35301.1"/>
    </source>
</evidence>
<dbReference type="EMBL" id="GBRH01162595">
    <property type="protein sequence ID" value="JAE35301.1"/>
    <property type="molecule type" value="Transcribed_RNA"/>
</dbReference>
<reference evidence="2" key="1">
    <citation type="submission" date="2014-09" db="EMBL/GenBank/DDBJ databases">
        <authorList>
            <person name="Magalhaes I.L.F."/>
            <person name="Oliveira U."/>
            <person name="Santos F.R."/>
            <person name="Vidigal T.H.D.A."/>
            <person name="Brescovit A.D."/>
            <person name="Santos A.J."/>
        </authorList>
    </citation>
    <scope>NUCLEOTIDE SEQUENCE</scope>
    <source>
        <tissue evidence="2">Shoot tissue taken approximately 20 cm above the soil surface</tissue>
    </source>
</reference>
<evidence type="ECO:0000256" key="1">
    <source>
        <dbReference type="SAM" id="MobiDB-lite"/>
    </source>
</evidence>
<dbReference type="AlphaFoldDB" id="A0A0A9HKA9"/>
<sequence>MCAFHKSLTSFSISSGLFPRESPSEIPFRTRRRSMAKSSNSSSRTSSCGATR</sequence>
<name>A0A0A9HKA9_ARUDO</name>
<feature type="region of interest" description="Disordered" evidence="1">
    <location>
        <begin position="14"/>
        <end position="52"/>
    </location>
</feature>
<accession>A0A0A9HKA9</accession>
<feature type="compositionally biased region" description="Low complexity" evidence="1">
    <location>
        <begin position="36"/>
        <end position="52"/>
    </location>
</feature>
<proteinExistence type="predicted"/>
<reference evidence="2" key="2">
    <citation type="journal article" date="2015" name="Data Brief">
        <title>Shoot transcriptome of the giant reed, Arundo donax.</title>
        <authorList>
            <person name="Barrero R.A."/>
            <person name="Guerrero F.D."/>
            <person name="Moolhuijzen P."/>
            <person name="Goolsby J.A."/>
            <person name="Tidwell J."/>
            <person name="Bellgard S.E."/>
            <person name="Bellgard M.I."/>
        </authorList>
    </citation>
    <scope>NUCLEOTIDE SEQUENCE</scope>
    <source>
        <tissue evidence="2">Shoot tissue taken approximately 20 cm above the soil surface</tissue>
    </source>
</reference>
<organism evidence="2">
    <name type="scientific">Arundo donax</name>
    <name type="common">Giant reed</name>
    <name type="synonym">Donax arundinaceus</name>
    <dbReference type="NCBI Taxonomy" id="35708"/>
    <lineage>
        <taxon>Eukaryota</taxon>
        <taxon>Viridiplantae</taxon>
        <taxon>Streptophyta</taxon>
        <taxon>Embryophyta</taxon>
        <taxon>Tracheophyta</taxon>
        <taxon>Spermatophyta</taxon>
        <taxon>Magnoliopsida</taxon>
        <taxon>Liliopsida</taxon>
        <taxon>Poales</taxon>
        <taxon>Poaceae</taxon>
        <taxon>PACMAD clade</taxon>
        <taxon>Arundinoideae</taxon>
        <taxon>Arundineae</taxon>
        <taxon>Arundo</taxon>
    </lineage>
</organism>